<name>A0A9D1PEW2_9FIRM</name>
<dbReference type="Gene3D" id="3.30.70.20">
    <property type="match status" value="1"/>
</dbReference>
<dbReference type="PROSITE" id="PS00198">
    <property type="entry name" value="4FE4S_FER_1"/>
    <property type="match status" value="1"/>
</dbReference>
<dbReference type="Pfam" id="PF01512">
    <property type="entry name" value="Complex1_51K"/>
    <property type="match status" value="1"/>
</dbReference>
<dbReference type="InterPro" id="IPR037225">
    <property type="entry name" value="Nuo51_FMN-bd_sf"/>
</dbReference>
<evidence type="ECO:0000256" key="5">
    <source>
        <dbReference type="ARBA" id="ARBA00022982"/>
    </source>
</evidence>
<keyword evidence="8" id="KW-0472">Membrane</keyword>
<dbReference type="Gene3D" id="3.40.50.11540">
    <property type="entry name" value="NADH-ubiquinone oxidoreductase 51kDa subunit"/>
    <property type="match status" value="1"/>
</dbReference>
<comment type="caution">
    <text evidence="10">The sequence shown here is derived from an EMBL/GenBank/DDBJ whole genome shotgun (WGS) entry which is preliminary data.</text>
</comment>
<evidence type="ECO:0000313" key="10">
    <source>
        <dbReference type="EMBL" id="HIV39279.1"/>
    </source>
</evidence>
<evidence type="ECO:0000256" key="1">
    <source>
        <dbReference type="ARBA" id="ARBA00022448"/>
    </source>
</evidence>
<dbReference type="Pfam" id="PF10531">
    <property type="entry name" value="SLBB"/>
    <property type="match status" value="1"/>
</dbReference>
<dbReference type="PANTHER" id="PTHR43034">
    <property type="entry name" value="ION-TRANSLOCATING OXIDOREDUCTASE COMPLEX SUBUNIT C"/>
    <property type="match status" value="1"/>
</dbReference>
<evidence type="ECO:0000256" key="8">
    <source>
        <dbReference type="HAMAP-Rule" id="MF_00461"/>
    </source>
</evidence>
<keyword evidence="5 8" id="KW-0249">Electron transport</keyword>
<accession>A0A9D1PEW2</accession>
<dbReference type="InterPro" id="IPR019554">
    <property type="entry name" value="Soluble_ligand-bd"/>
</dbReference>
<evidence type="ECO:0000313" key="11">
    <source>
        <dbReference type="Proteomes" id="UP000886814"/>
    </source>
</evidence>
<comment type="function">
    <text evidence="8">Part of a membrane-bound complex that couples electron transfer with translocation of ions across the membrane.</text>
</comment>
<dbReference type="PANTHER" id="PTHR43034:SF2">
    <property type="entry name" value="ION-TRANSLOCATING OXIDOREDUCTASE COMPLEX SUBUNIT C"/>
    <property type="match status" value="1"/>
</dbReference>
<feature type="binding site" evidence="8">
    <location>
        <position position="625"/>
    </location>
    <ligand>
        <name>[4Fe-4S] cluster</name>
        <dbReference type="ChEBI" id="CHEBI:49883"/>
        <label>2</label>
    </ligand>
</feature>
<dbReference type="Proteomes" id="UP000886814">
    <property type="component" value="Unassembled WGS sequence"/>
</dbReference>
<keyword evidence="7 8" id="KW-0411">Iron-sulfur</keyword>
<dbReference type="InterPro" id="IPR017896">
    <property type="entry name" value="4Fe4S_Fe-S-bd"/>
</dbReference>
<dbReference type="SUPFAM" id="SSF142984">
    <property type="entry name" value="Nqo1 middle domain-like"/>
    <property type="match status" value="1"/>
</dbReference>
<keyword evidence="2 8" id="KW-0004">4Fe-4S</keyword>
<keyword evidence="3 8" id="KW-0479">Metal-binding</keyword>
<dbReference type="HAMAP" id="MF_00461">
    <property type="entry name" value="RsxC_RnfC"/>
    <property type="match status" value="1"/>
</dbReference>
<dbReference type="NCBIfam" id="TIGR01945">
    <property type="entry name" value="rnfC"/>
    <property type="match status" value="1"/>
</dbReference>
<keyword evidence="1 8" id="KW-0813">Transport</keyword>
<dbReference type="GO" id="GO:0046872">
    <property type="term" value="F:metal ion binding"/>
    <property type="evidence" value="ECO:0007669"/>
    <property type="project" value="UniProtKB-KW"/>
</dbReference>
<dbReference type="GO" id="GO:0051539">
    <property type="term" value="F:4 iron, 4 sulfur cluster binding"/>
    <property type="evidence" value="ECO:0007669"/>
    <property type="project" value="UniProtKB-KW"/>
</dbReference>
<keyword evidence="4 8" id="KW-0677">Repeat</keyword>
<feature type="domain" description="4Fe-4S ferredoxin-type" evidence="9">
    <location>
        <begin position="571"/>
        <end position="603"/>
    </location>
</feature>
<evidence type="ECO:0000256" key="6">
    <source>
        <dbReference type="ARBA" id="ARBA00023004"/>
    </source>
</evidence>
<evidence type="ECO:0000256" key="7">
    <source>
        <dbReference type="ARBA" id="ARBA00023014"/>
    </source>
</evidence>
<sequence>MENYTKYRLKNNDELASVLAGKDNLFIIACNKCFKEFETIDEPECAEFEKFAAEQGKTVTGTARVDFLCNKIQTEKKLQDMIPEGTENVFVISCGLGIQTVAELAGKPVYAASNSLNYRGYHGMALTQKKCDACAQCYLNITGGVCPIVDCSKSLVNGQCGGAKNGKCEVDSSKDCAWEKIYQRLEKQGRLEEFLHQPVQLRDYSKINFKFVNDYVKSIRAERLEGYYGGVHPLERKEYTEHMALKRFPEPEEVVIPLSMHAGAPANPVVQVGDTVKVGQKIGEAAAFISSPVHSSVSGTVTAIENRGHATRGECLSVVIKSDGKNTLHESVKPHKGLEELTPDEIVEIVKEAGIVGMGGAGFPTSVKLKPAKPVDTILLNGCECEPLLTADHRVLLEFADDVIYGLKAILKAVGAEKGVIVIEDNKPDAIQLMTEKTADLENIEVVTAKTKYPQGAEKMLIKRVTGRKVPSGGLPADVGCIVSNISTTKAIADAILTGMPLIERVVTVTGERVKNPGNFIVKIGTNTKDLIDYCGGVTGDDVTIKAGGPMMGFLLTDTNVPIMKGSNGIIAVDTDHTVEQPCIKCGRCMDVCPMELSPLYFAKFADEENWQGMKEKNVMDCIECRCCEYICSSKIPLVTKIKAGKNAVRGMK</sequence>
<keyword evidence="8" id="KW-1278">Translocase</keyword>
<feature type="binding site" evidence="8">
    <location>
        <position position="586"/>
    </location>
    <ligand>
        <name>[4Fe-4S] cluster</name>
        <dbReference type="ChEBI" id="CHEBI:49883"/>
        <label>1</label>
    </ligand>
</feature>
<dbReference type="AlphaFoldDB" id="A0A9D1PEW2"/>
<comment type="cofactor">
    <cofactor evidence="8">
        <name>[4Fe-4S] cluster</name>
        <dbReference type="ChEBI" id="CHEBI:49883"/>
    </cofactor>
    <text evidence="8">Binds 2 [4Fe-4S] clusters per subunit.</text>
</comment>
<dbReference type="Pfam" id="PF12225">
    <property type="entry name" value="DUF5981"/>
    <property type="match status" value="1"/>
</dbReference>
<evidence type="ECO:0000256" key="4">
    <source>
        <dbReference type="ARBA" id="ARBA00022737"/>
    </source>
</evidence>
<dbReference type="SUPFAM" id="SSF46548">
    <property type="entry name" value="alpha-helical ferredoxin"/>
    <property type="match status" value="1"/>
</dbReference>
<dbReference type="SUPFAM" id="SSF142019">
    <property type="entry name" value="Nqo1 FMN-binding domain-like"/>
    <property type="match status" value="1"/>
</dbReference>
<dbReference type="InterPro" id="IPR017900">
    <property type="entry name" value="4Fe4S_Fe_S_CS"/>
</dbReference>
<gene>
    <name evidence="10" type="primary">rsxC</name>
    <name evidence="8" type="synonym">rnfC</name>
    <name evidence="10" type="ORF">H9747_09850</name>
</gene>
<dbReference type="EMBL" id="DXIQ01000063">
    <property type="protein sequence ID" value="HIV39279.1"/>
    <property type="molecule type" value="Genomic_DNA"/>
</dbReference>
<evidence type="ECO:0000256" key="3">
    <source>
        <dbReference type="ARBA" id="ARBA00022723"/>
    </source>
</evidence>
<dbReference type="GO" id="GO:0009055">
    <property type="term" value="F:electron transfer activity"/>
    <property type="evidence" value="ECO:0007669"/>
    <property type="project" value="InterPro"/>
</dbReference>
<dbReference type="NCBIfam" id="NF003454">
    <property type="entry name" value="PRK05035.1"/>
    <property type="match status" value="1"/>
</dbReference>
<proteinExistence type="inferred from homology"/>
<keyword evidence="8" id="KW-1003">Cell membrane</keyword>
<dbReference type="Pfam" id="PF13375">
    <property type="entry name" value="RnfC_N"/>
    <property type="match status" value="1"/>
</dbReference>
<evidence type="ECO:0000259" key="9">
    <source>
        <dbReference type="PROSITE" id="PS51379"/>
    </source>
</evidence>
<comment type="subcellular location">
    <subcellularLocation>
        <location evidence="8">Cell membrane</location>
        <topology evidence="8">Peripheral membrane protein</topology>
    </subcellularLocation>
</comment>
<dbReference type="Gene3D" id="3.10.20.600">
    <property type="match status" value="1"/>
</dbReference>
<organism evidence="10 11">
    <name type="scientific">Candidatus Blautia stercorigallinarum</name>
    <dbReference type="NCBI Taxonomy" id="2838501"/>
    <lineage>
        <taxon>Bacteria</taxon>
        <taxon>Bacillati</taxon>
        <taxon>Bacillota</taxon>
        <taxon>Clostridia</taxon>
        <taxon>Lachnospirales</taxon>
        <taxon>Lachnospiraceae</taxon>
        <taxon>Blautia</taxon>
    </lineage>
</organism>
<dbReference type="Pfam" id="PF13237">
    <property type="entry name" value="Fer4_10"/>
    <property type="match status" value="1"/>
</dbReference>
<dbReference type="EC" id="7.-.-.-" evidence="8"/>
<feature type="binding site" evidence="8">
    <location>
        <position position="593"/>
    </location>
    <ligand>
        <name>[4Fe-4S] cluster</name>
        <dbReference type="ChEBI" id="CHEBI:49883"/>
        <label>2</label>
    </ligand>
</feature>
<feature type="binding site" evidence="8">
    <location>
        <position position="589"/>
    </location>
    <ligand>
        <name>[4Fe-4S] cluster</name>
        <dbReference type="ChEBI" id="CHEBI:49883"/>
        <label>1</label>
    </ligand>
</feature>
<dbReference type="InterPro" id="IPR022026">
    <property type="entry name" value="DUF5981"/>
</dbReference>
<dbReference type="GO" id="GO:0022900">
    <property type="term" value="P:electron transport chain"/>
    <property type="evidence" value="ECO:0007669"/>
    <property type="project" value="UniProtKB-UniRule"/>
</dbReference>
<reference evidence="10" key="2">
    <citation type="submission" date="2021-04" db="EMBL/GenBank/DDBJ databases">
        <authorList>
            <person name="Gilroy R."/>
        </authorList>
    </citation>
    <scope>NUCLEOTIDE SEQUENCE</scope>
    <source>
        <strain evidence="10">CHK195-9823</strain>
    </source>
</reference>
<dbReference type="InterPro" id="IPR026902">
    <property type="entry name" value="RnfC_N"/>
</dbReference>
<protein>
    <recommendedName>
        <fullName evidence="8">Ion-translocating oxidoreductase complex subunit C</fullName>
        <ecNumber evidence="8">7.-.-.-</ecNumber>
    </recommendedName>
    <alternativeName>
        <fullName evidence="8">Rnf electron transport complex subunit C</fullName>
    </alternativeName>
</protein>
<comment type="similarity">
    <text evidence="8">Belongs to the 4Fe4S bacterial-type ferredoxin family. RnfC subfamily.</text>
</comment>
<keyword evidence="6 8" id="KW-0408">Iron</keyword>
<reference evidence="10" key="1">
    <citation type="journal article" date="2021" name="PeerJ">
        <title>Extensive microbial diversity within the chicken gut microbiome revealed by metagenomics and culture.</title>
        <authorList>
            <person name="Gilroy R."/>
            <person name="Ravi A."/>
            <person name="Getino M."/>
            <person name="Pursley I."/>
            <person name="Horton D.L."/>
            <person name="Alikhan N.F."/>
            <person name="Baker D."/>
            <person name="Gharbi K."/>
            <person name="Hall N."/>
            <person name="Watson M."/>
            <person name="Adriaenssens E.M."/>
            <person name="Foster-Nyarko E."/>
            <person name="Jarju S."/>
            <person name="Secka A."/>
            <person name="Antonio M."/>
            <person name="Oren A."/>
            <person name="Chaudhuri R.R."/>
            <person name="La Ragione R."/>
            <person name="Hildebrand F."/>
            <person name="Pallen M.J."/>
        </authorList>
    </citation>
    <scope>NUCLEOTIDE SEQUENCE</scope>
    <source>
        <strain evidence="10">CHK195-9823</strain>
    </source>
</reference>
<feature type="binding site" evidence="8">
    <location>
        <position position="622"/>
    </location>
    <ligand>
        <name>[4Fe-4S] cluster</name>
        <dbReference type="ChEBI" id="CHEBI:49883"/>
        <label>2</label>
    </ligand>
</feature>
<dbReference type="InterPro" id="IPR011538">
    <property type="entry name" value="Nuo51_FMN-bd"/>
</dbReference>
<comment type="subunit">
    <text evidence="8">The complex is composed of six subunits: RnfA, RnfB, RnfC, RnfD, RnfE and RnfG.</text>
</comment>
<feature type="binding site" evidence="8">
    <location>
        <position position="583"/>
    </location>
    <ligand>
        <name>[4Fe-4S] cluster</name>
        <dbReference type="ChEBI" id="CHEBI:49883"/>
        <label>1</label>
    </ligand>
</feature>
<feature type="binding site" evidence="8">
    <location>
        <position position="632"/>
    </location>
    <ligand>
        <name>[4Fe-4S] cluster</name>
        <dbReference type="ChEBI" id="CHEBI:49883"/>
        <label>1</label>
    </ligand>
</feature>
<feature type="binding site" evidence="8">
    <location>
        <position position="628"/>
    </location>
    <ligand>
        <name>[4Fe-4S] cluster</name>
        <dbReference type="ChEBI" id="CHEBI:49883"/>
        <label>2</label>
    </ligand>
</feature>
<dbReference type="GO" id="GO:0005886">
    <property type="term" value="C:plasma membrane"/>
    <property type="evidence" value="ECO:0007669"/>
    <property type="project" value="UniProtKB-SubCell"/>
</dbReference>
<evidence type="ECO:0000256" key="2">
    <source>
        <dbReference type="ARBA" id="ARBA00022485"/>
    </source>
</evidence>
<dbReference type="PROSITE" id="PS51379">
    <property type="entry name" value="4FE4S_FER_2"/>
    <property type="match status" value="1"/>
</dbReference>
<dbReference type="InterPro" id="IPR010208">
    <property type="entry name" value="Ion_transpt_RnfC/RsxC"/>
</dbReference>